<reference evidence="2" key="1">
    <citation type="submission" date="2011-05" db="EMBL/GenBank/DDBJ databases">
        <title>Complete sequence of plasmid of Methanothermococcus okinawensis IH1.</title>
        <authorList>
            <consortium name="US DOE Joint Genome Institute"/>
            <person name="Lucas S."/>
            <person name="Han J."/>
            <person name="Lapidus A."/>
            <person name="Cheng J.-F."/>
            <person name="Goodwin L."/>
            <person name="Pitluck S."/>
            <person name="Peters L."/>
            <person name="Mikhailova N."/>
            <person name="Held B."/>
            <person name="Han C."/>
            <person name="Tapia R."/>
            <person name="Land M."/>
            <person name="Hauser L."/>
            <person name="Kyrpides N."/>
            <person name="Ivanova N."/>
            <person name="Pagani I."/>
            <person name="Sieprawska-Lupa M."/>
            <person name="Takai K."/>
            <person name="Miyazaki J."/>
            <person name="Whitman W."/>
            <person name="Woyke T."/>
        </authorList>
    </citation>
    <scope>NUCLEOTIDE SEQUENCE</scope>
    <source>
        <strain evidence="2">IH1</strain>
        <plasmid evidence="2">pMETOK01</plasmid>
    </source>
</reference>
<dbReference type="AlphaFoldDB" id="F8AP17"/>
<dbReference type="eggNOG" id="arCOG00285">
    <property type="taxonomic scope" value="Archaea"/>
</dbReference>
<dbReference type="Proteomes" id="UP000009296">
    <property type="component" value="Plasmid pMETOK01"/>
</dbReference>
<dbReference type="KEGG" id="mok:Metok_1623"/>
<dbReference type="GeneID" id="10749390"/>
<sequence length="801" mass="94053">MATSINTFPKELFNQNTNIKESTNILYKKEISTNEMDYFIGSYSDINKPIFKRLRKIYPFLDEELQKIATSSNKHNIKIIIGLQLVLAYDHQEYKLYLQNNIKLIDNETTGACTYNHTILDENSDKTLVFAFQNAEEIIDLFLKNKYYYFKNVFTYKYVPKVEDYKNNDIYAIQKYISIDATKIIKKMDGIRYEILKMLYGFLKDRIIYKSSALILAEYNNKIIFPEVEKAPEMHDYNAIPTPEELYHELSNINIDDNKKRMLLTELTKLNKDHNILTMAYYMGTLLIPIINYETTPYLILYGDSNCGKTKTANLFNFANIQSDRTTTTQIMRTCHGYGCGYFVLDEPKTISNDVLQMLKDISTKKRYTKSYGKTGQKYIFKMGGIISANSIYEIRTKSPEDMQAFIRRNIVLKLNEDDKLTNINNVVRKLEKENLSLKKIFIDFLMSKNPQELIIQYESIDTDEEQYKFIIFGLRLLKELFDSFGINFLTDERINEIINRLKETEREFQQDILKDDNIVEMIEQIIYNNTINTISLDNKNPCDLTDTKVLNEYTDILYRRYGYTIYYMDDKKRIAINKVGQLKLIKTLNKQYGTNYPEQTTQEWLAEKLKEKGIYVEISRKRISNRPDAIIPRCLFIEIPYNYDLQDYSNLIDIIIPMCEIGQGWINTQELKEKATVKSIELYKVSECMNLLKHYNLIEEEKEENCKINIKKLKNMVEIGDESGGKSRDMSLPGKKEQPCGDKVFYVMTTLTSIFGSDPIDYDTIKEQSGMDEEELDKALTKLKWDGYIDEPRPGKYRMI</sequence>
<evidence type="ECO:0000313" key="3">
    <source>
        <dbReference type="Proteomes" id="UP000009296"/>
    </source>
</evidence>
<accession>F8AP17</accession>
<dbReference type="OrthoDB" id="386214at2157"/>
<dbReference type="RefSeq" id="WP_013855386.1">
    <property type="nucleotide sequence ID" value="NC_015632.1"/>
</dbReference>
<protein>
    <submittedName>
        <fullName evidence="2">Uncharacterized protein</fullName>
    </submittedName>
</protein>
<feature type="coiled-coil region" evidence="1">
    <location>
        <begin position="414"/>
        <end position="441"/>
    </location>
</feature>
<dbReference type="EMBL" id="CP002793">
    <property type="protein sequence ID" value="AEH07585.1"/>
    <property type="molecule type" value="Genomic_DNA"/>
</dbReference>
<name>F8AP17_METOI</name>
<evidence type="ECO:0000256" key="1">
    <source>
        <dbReference type="SAM" id="Coils"/>
    </source>
</evidence>
<dbReference type="eggNOG" id="arCOG02261">
    <property type="taxonomic scope" value="Archaea"/>
</dbReference>
<keyword evidence="3" id="KW-1185">Reference proteome</keyword>
<gene>
    <name evidence="2" type="ordered locus">Metok_1623</name>
</gene>
<proteinExistence type="predicted"/>
<keyword evidence="1" id="KW-0175">Coiled coil</keyword>
<keyword evidence="2" id="KW-0614">Plasmid</keyword>
<geneLocation type="plasmid" evidence="2 3">
    <name>pMETOK01</name>
</geneLocation>
<dbReference type="HOGENOM" id="CLU_351152_0_0_2"/>
<organism evidence="2 3">
    <name type="scientific">Methanothermococcus okinawensis (strain DSM 14208 / JCM 11175 / IH1)</name>
    <dbReference type="NCBI Taxonomy" id="647113"/>
    <lineage>
        <taxon>Archaea</taxon>
        <taxon>Methanobacteriati</taxon>
        <taxon>Methanobacteriota</taxon>
        <taxon>Methanomada group</taxon>
        <taxon>Methanococci</taxon>
        <taxon>Methanococcales</taxon>
        <taxon>Methanococcaceae</taxon>
        <taxon>Methanothermococcus</taxon>
    </lineage>
</organism>
<evidence type="ECO:0000313" key="2">
    <source>
        <dbReference type="EMBL" id="AEH07585.1"/>
    </source>
</evidence>